<feature type="region of interest" description="Disordered" evidence="2">
    <location>
        <begin position="1041"/>
        <end position="1066"/>
    </location>
</feature>
<feature type="domain" description="Cyclic nucleotide-binding" evidence="3">
    <location>
        <begin position="1782"/>
        <end position="1881"/>
    </location>
</feature>
<dbReference type="GO" id="GO:0005952">
    <property type="term" value="C:cAMP-dependent protein kinase complex"/>
    <property type="evidence" value="ECO:0007669"/>
    <property type="project" value="InterPro"/>
</dbReference>
<dbReference type="GO" id="GO:0005829">
    <property type="term" value="C:cytosol"/>
    <property type="evidence" value="ECO:0007669"/>
    <property type="project" value="TreeGrafter"/>
</dbReference>
<dbReference type="GO" id="GO:0030552">
    <property type="term" value="F:cAMP binding"/>
    <property type="evidence" value="ECO:0007669"/>
    <property type="project" value="TreeGrafter"/>
</dbReference>
<name>S7V252_TOXGG</name>
<feature type="compositionally biased region" description="Basic and acidic residues" evidence="2">
    <location>
        <begin position="951"/>
        <end position="971"/>
    </location>
</feature>
<gene>
    <name evidence="5" type="ORF">TGGT1_219070</name>
</gene>
<feature type="compositionally biased region" description="Basic and acidic residues" evidence="2">
    <location>
        <begin position="635"/>
        <end position="805"/>
    </location>
</feature>
<evidence type="ECO:0000313" key="6">
    <source>
        <dbReference type="Proteomes" id="UP000005641"/>
    </source>
</evidence>
<dbReference type="PROSITE" id="PS00888">
    <property type="entry name" value="CNMP_BINDING_1"/>
    <property type="match status" value="1"/>
</dbReference>
<evidence type="ECO:0000256" key="1">
    <source>
        <dbReference type="SAM" id="Coils"/>
    </source>
</evidence>
<dbReference type="PROSITE" id="PS50222">
    <property type="entry name" value="EF_HAND_2"/>
    <property type="match status" value="1"/>
</dbReference>
<dbReference type="InterPro" id="IPR000595">
    <property type="entry name" value="cNMP-bd_dom"/>
</dbReference>
<dbReference type="EC" id="2.7.11.12" evidence="5"/>
<feature type="domain" description="EF-hand" evidence="4">
    <location>
        <begin position="2149"/>
        <end position="2184"/>
    </location>
</feature>
<feature type="compositionally biased region" description="Basic residues" evidence="2">
    <location>
        <begin position="2045"/>
        <end position="2056"/>
    </location>
</feature>
<dbReference type="Pfam" id="PF00027">
    <property type="entry name" value="cNMP_binding"/>
    <property type="match status" value="5"/>
</dbReference>
<feature type="compositionally biased region" description="Low complexity" evidence="2">
    <location>
        <begin position="2643"/>
        <end position="2660"/>
    </location>
</feature>
<dbReference type="SMR" id="S7V252"/>
<keyword evidence="5" id="KW-0808">Transferase</keyword>
<feature type="region of interest" description="Disordered" evidence="2">
    <location>
        <begin position="592"/>
        <end position="1010"/>
    </location>
</feature>
<feature type="coiled-coil region" evidence="1">
    <location>
        <begin position="204"/>
        <end position="257"/>
    </location>
</feature>
<evidence type="ECO:0000256" key="2">
    <source>
        <dbReference type="SAM" id="MobiDB-lite"/>
    </source>
</evidence>
<comment type="caution">
    <text evidence="5">The sequence shown here is derived from an EMBL/GenBank/DDBJ whole genome shotgun (WGS) entry which is preliminary data.</text>
</comment>
<dbReference type="PANTHER" id="PTHR11635">
    <property type="entry name" value="CAMP-DEPENDENT PROTEIN KINASE REGULATORY CHAIN"/>
    <property type="match status" value="1"/>
</dbReference>
<dbReference type="GO" id="GO:0004862">
    <property type="term" value="F:cAMP-dependent protein kinase inhibitor activity"/>
    <property type="evidence" value="ECO:0007669"/>
    <property type="project" value="TreeGrafter"/>
</dbReference>
<feature type="coiled-coil region" evidence="1">
    <location>
        <begin position="28"/>
        <end position="62"/>
    </location>
</feature>
<feature type="compositionally biased region" description="Basic and acidic residues" evidence="2">
    <location>
        <begin position="2682"/>
        <end position="2698"/>
    </location>
</feature>
<dbReference type="OrthoDB" id="417078at2759"/>
<dbReference type="InterPro" id="IPR011992">
    <property type="entry name" value="EF-hand-dom_pair"/>
</dbReference>
<dbReference type="PROSITE" id="PS00889">
    <property type="entry name" value="CNMP_BINDING_2"/>
    <property type="match status" value="2"/>
</dbReference>
<dbReference type="SUPFAM" id="SSF47473">
    <property type="entry name" value="EF-hand"/>
    <property type="match status" value="1"/>
</dbReference>
<dbReference type="InterPro" id="IPR050503">
    <property type="entry name" value="cAMP-dep_PK_reg_su-like"/>
</dbReference>
<dbReference type="Gene3D" id="2.60.120.10">
    <property type="entry name" value="Jelly Rolls"/>
    <property type="match status" value="6"/>
</dbReference>
<feature type="compositionally biased region" description="Basic and acidic residues" evidence="2">
    <location>
        <begin position="2630"/>
        <end position="2641"/>
    </location>
</feature>
<feature type="compositionally biased region" description="Basic and acidic residues" evidence="2">
    <location>
        <begin position="1944"/>
        <end position="1984"/>
    </location>
</feature>
<protein>
    <submittedName>
        <fullName evidence="5">Cyclic nucleotide-binding domain-containing protein</fullName>
        <ecNumber evidence="5">2.7.11.12</ecNumber>
    </submittedName>
</protein>
<organism evidence="5 6">
    <name type="scientific">Toxoplasma gondii (strain ATCC 50853 / GT1)</name>
    <dbReference type="NCBI Taxonomy" id="507601"/>
    <lineage>
        <taxon>Eukaryota</taxon>
        <taxon>Sar</taxon>
        <taxon>Alveolata</taxon>
        <taxon>Apicomplexa</taxon>
        <taxon>Conoidasida</taxon>
        <taxon>Coccidia</taxon>
        <taxon>Eucoccidiorida</taxon>
        <taxon>Eimeriorina</taxon>
        <taxon>Sarcocystidae</taxon>
        <taxon>Toxoplasma</taxon>
    </lineage>
</organism>
<accession>S7V252</accession>
<feature type="domain" description="Cyclic nucleotide-binding" evidence="3">
    <location>
        <begin position="1421"/>
        <end position="1529"/>
    </location>
</feature>
<dbReference type="GO" id="GO:0004692">
    <property type="term" value="F:cGMP-dependent protein kinase activity"/>
    <property type="evidence" value="ECO:0007669"/>
    <property type="project" value="UniProtKB-EC"/>
</dbReference>
<dbReference type="EMBL" id="AAQM03000037">
    <property type="protein sequence ID" value="EPR63907.1"/>
    <property type="molecule type" value="Genomic_DNA"/>
</dbReference>
<feature type="compositionally biased region" description="Acidic residues" evidence="2">
    <location>
        <begin position="532"/>
        <end position="542"/>
    </location>
</feature>
<dbReference type="PROSITE" id="PS50042">
    <property type="entry name" value="CNMP_BINDING_3"/>
    <property type="match status" value="6"/>
</dbReference>
<dbReference type="PANTHER" id="PTHR11635:SF152">
    <property type="entry name" value="CAMP-DEPENDENT PROTEIN KINASE TYPE I REGULATORY SUBUNIT-RELATED"/>
    <property type="match status" value="1"/>
</dbReference>
<dbReference type="InterPro" id="IPR018490">
    <property type="entry name" value="cNMP-bd_dom_sf"/>
</dbReference>
<dbReference type="InterPro" id="IPR018488">
    <property type="entry name" value="cNMP-bd_CS"/>
</dbReference>
<dbReference type="GO" id="GO:0034236">
    <property type="term" value="F:protein kinase A catalytic subunit binding"/>
    <property type="evidence" value="ECO:0007669"/>
    <property type="project" value="TreeGrafter"/>
</dbReference>
<sequence>METRAMLGAPWSAAEGGDGVADPDRLYTRSLREDLEEARDKLLKLKKMNELLEGENQDLRRRLLSQLVNCPDAAETRELARRYGPELAHAFSSLSDENKYLKVKLQSSQRAEVRAEIRAEQLANALRSDEEKRYAFGLARDAARGSISSKVAMLEAGCLGSSARGDVGDSPVFRGEDVPGPVAVLRDNKHLRLRADANEHCLCTEKLQELMDSLDDNLKSYERNVWQLQVNVLEDERTELQMKVANLSERLTEIQSKIMNDPFLSAKYAAAGTPGAVPNAQTQLREASARLALAESVNAELERRLAFERSISRSWQTNLRAMQRELREHLASLALASRKSGMSCDLFRGGILQAAEAAARRDLAGVPGCERESLRLLRQAADRIDSDAKRLEVYSSRIAELEREVKDLRFSNTRLAESTTRVCARSVDPVESLSVFPPVCDVCPRVSSVDPGDALRSGLLFARQMLADRLVCKDMLHEIDNRRRELREREAALGFSHAALNCLRAVPADVYGMKRRKRKEESRESHPRESESESLDDDVEEAETVRMRVSESAWSQDRDRLLVRQVELLRRLAGGEAKLRFPRTGAIEEAELGEEREKRRKKKKRLEGYKEKSREDASYRLSPEVEALMQSTEASLRDEVADIKEKAEAETERKAEKERLMREVKKAREQASREMRKQMEEMRKQMEKEKRELVRRLEEEKLRHREALEAEEKREKERRRERQKAEEAFWREREERRKKAEEDEERRRREREEEDARLRAERERRFQEEEEREQRRQQRIREEDEERRMREERRRREEAEEEERRRKQRAEEEEEEERRRKKRAEEEEEERRRKKRAEEEEEEERRRKKRAEEEEEERRRKQRAEEEEEEERRRKKRAEEEEEERRRKKRAEEEEEEERRRKKRAEEEEEERRRKKIAEEEEEEERRRKKRAEEEEEERRRKKRAEEEEEDRQRRLREANESAQKEEDSLKNETASSPPHTDNISTTRQEEPGREATADASDGQPPRSLGRLAKRNASLATSIAPVKMAEVADLAENPAVAASTSSGAGEGDLSDSETESVTNASYSPRTALKHKILDKYNSLANAFKYMDTRRVGSVTLHQFADFVDESGLDYPFSTVHSLYCQLSQPADTLTEGLMYRNMDGDATLVQLGRRLEDIYGNMGVPFEAEGIGPTGRVTREAFYRVCTKAGLTAENSHALWNSIDLLGSGHLQMESLLLLLEDNVELEEVKRVEEEIANMEGGFMSFFGQTGPVPSPQPKHKRHESCGRPLALTRKLSLGFTEAEAAIDNVLEADSHWDVLFPLTRLAMIKQMQKTVYQPGERIQEAQDNACPLYIVMTGSIQLLSPGLLMETVAEEKSAPQLLFSEEMLEDKPNPFAVKALTATKVFAYSREDFVRSVKHEQIKRTRDVATNMALIKIVPVLSKLTEVQARRLARTFGEETFEDGEAIFKEFDEPDNFYLVKKGEAAVVKYKKDPTTKEMEEVVFRIYQPGEYFGEISILRDQTRTATVKARGICTVLSLPKEDFNTQLRRFETAFIGRAGRVYTAQGHVDKDKKPKKEPKKEKETLPTSVEEPEEPTDGASIEETSADGQSREGLGQTIEDMLATEQTKLRDECMLLLEGVPVLKELSLERRKEIVKAMSLECFYPNTPIILQGEESQNFYVLKTGTVAAELYVGPGKPFRKIKEYNSTCYFGEMSIIKNEPRGCYITAKSPVQLYSLTGEKFKELLEDCYPAFQEYAQAQYEQETLKRQASSQLVSSEAVREEPTADYGEIMNLLVQVPVINMLDEDALQQLTRAFKVECYQEREVIIHEGTPAEHFFIIFSGDVSVQKIVDGAPVEIVVLHAGEYLGEIAFLNEQPRTASCVAKSDVKLLSLTRSDFQVHLGALQDAFLNQAESKYAGSKDEAIPDWLVEAGEQGALYDPSGSKKTEDEDEEPDGAFRGTVDIDKEKEMYNKKRGRKDSDTSRKKSDASADKTGEAKASDAHRKKSGETPPGDGEEEAGKPGDDEVAEAAADTNTVEKKKKKAKEKEKHGGESEETGGETKKKGKQSQAKRRMSLAGGAALLAAAAAAKAAEGEPSPNEKEQEEKEETKAGEMEEKQDKEETAEKEKKKEKKKKKKKDEDEDAEDKAAEEQRIDEFRDLVRGTLKNKYGSIAQAFQQIDGNNSEIVDFDEFAAFVKDLRVQSLKKKDIQVLFDDLCQPLKGTLTVANLYRNIDKKDQLSKAEINLRWVEIFGGSRKAFKAVANLGGGDECTEENFINVAAAAGVSEENAKSIWTELDKAQTGQMHTKVICSYMAGELTAEEAAAKEEELASLGTRLWNFFGGSASDDENASASSPTSQGDEQKIQEALKWEDMAIVQRDDHRTYPTCTKRLVDVLEKKEGFMNLQLLQLRYVASTMRRECLAKGVRVMEAGDEACMVFCAWGEFKILQAGLFGESEVGVVCPDECFGLSELINDSPLTASLVTEVDNSVLWVLERDTYNDLIRDMLEARRAVVPVIENFLKSVPIVKDMSETEIQNVARACKIETFSPHQTVFRAGMAGDMFCFIFKGEITMLKPMGAGQEPIELGRLQAGVYFGEMAVIKNQRRTASIIAATDLTLFCLDKGSFERVLGRVKGKMIERAESLYKRQDVATTDPKEGEEGNAAASSASAAGAAESFGPGDHFEKKRTRKSSLALLQYTKIREAGPAEGESEKKSSEEDEEREARWAMAQDPEIIHRPPPLSAAPKKSALRTTSSKSVGIKNSVFFDEETLLPSPPSSDEGE</sequence>
<dbReference type="SUPFAM" id="SSF51206">
    <property type="entry name" value="cAMP-binding domain-like"/>
    <property type="match status" value="6"/>
</dbReference>
<feature type="region of interest" description="Disordered" evidence="2">
    <location>
        <begin position="514"/>
        <end position="542"/>
    </location>
</feature>
<feature type="region of interest" description="Disordered" evidence="2">
    <location>
        <begin position="1547"/>
        <end position="1595"/>
    </location>
</feature>
<feature type="domain" description="Cyclic nucleotide-binding" evidence="3">
    <location>
        <begin position="2383"/>
        <end position="2493"/>
    </location>
</feature>
<dbReference type="GO" id="GO:0005509">
    <property type="term" value="F:calcium ion binding"/>
    <property type="evidence" value="ECO:0007669"/>
    <property type="project" value="InterPro"/>
</dbReference>
<reference evidence="5 6" key="1">
    <citation type="submission" date="2006-05" db="EMBL/GenBank/DDBJ databases">
        <authorList>
            <person name="Paulsen I."/>
        </authorList>
    </citation>
    <scope>NUCLEOTIDE SEQUENCE [LARGE SCALE GENOMIC DNA]</scope>
    <source>
        <strain evidence="5 6">GT1</strain>
    </source>
</reference>
<dbReference type="Proteomes" id="UP000005641">
    <property type="component" value="Unassembled WGS sequence"/>
</dbReference>
<keyword evidence="1" id="KW-0175">Coiled coil</keyword>
<feature type="domain" description="Cyclic nucleotide-binding" evidence="3">
    <location>
        <begin position="1624"/>
        <end position="1728"/>
    </location>
</feature>
<dbReference type="InterPro" id="IPR014710">
    <property type="entry name" value="RmlC-like_jellyroll"/>
</dbReference>
<feature type="compositionally biased region" description="Basic and acidic residues" evidence="2">
    <location>
        <begin position="2080"/>
        <end position="2110"/>
    </location>
</feature>
<feature type="compositionally biased region" description="Polar residues" evidence="2">
    <location>
        <begin position="972"/>
        <end position="987"/>
    </location>
</feature>
<evidence type="ECO:0000259" key="4">
    <source>
        <dbReference type="PROSITE" id="PS50222"/>
    </source>
</evidence>
<dbReference type="SMART" id="SM00100">
    <property type="entry name" value="cNMP"/>
    <property type="match status" value="5"/>
</dbReference>
<feature type="domain" description="Cyclic nucleotide-binding" evidence="3">
    <location>
        <begin position="2508"/>
        <end position="2629"/>
    </location>
</feature>
<reference evidence="5 6" key="2">
    <citation type="submission" date="2013-05" db="EMBL/GenBank/DDBJ databases">
        <authorList>
            <person name="Sibley D."/>
            <person name="Venepally P."/>
            <person name="Karamycheva S."/>
            <person name="Hadjithomas M."/>
            <person name="Khan A."/>
            <person name="Brunk B."/>
            <person name="Roos D."/>
            <person name="Caler E."/>
            <person name="Lorenzi H."/>
        </authorList>
    </citation>
    <scope>NUCLEOTIDE SEQUENCE [LARGE SCALE GENOMIC DNA]</scope>
    <source>
        <strain evidence="5 6">GT1</strain>
    </source>
</reference>
<feature type="coiled-coil region" evidence="1">
    <location>
        <begin position="384"/>
        <end position="418"/>
    </location>
</feature>
<evidence type="ECO:0000259" key="3">
    <source>
        <dbReference type="PROSITE" id="PS50042"/>
    </source>
</evidence>
<dbReference type="VEuPathDB" id="ToxoDB:TGGT1_219070"/>
<dbReference type="CDD" id="cd00038">
    <property type="entry name" value="CAP_ED"/>
    <property type="match status" value="5"/>
</dbReference>
<feature type="compositionally biased region" description="Basic and acidic residues" evidence="2">
    <location>
        <begin position="606"/>
        <end position="618"/>
    </location>
</feature>
<feature type="compositionally biased region" description="Basic and acidic residues" evidence="2">
    <location>
        <begin position="988"/>
        <end position="997"/>
    </location>
</feature>
<feature type="compositionally biased region" description="Basic and acidic residues" evidence="2">
    <location>
        <begin position="519"/>
        <end position="531"/>
    </location>
</feature>
<evidence type="ECO:0000313" key="5">
    <source>
        <dbReference type="EMBL" id="EPR63907.1"/>
    </source>
</evidence>
<feature type="region of interest" description="Disordered" evidence="2">
    <location>
        <begin position="2630"/>
        <end position="2764"/>
    </location>
</feature>
<feature type="region of interest" description="Disordered" evidence="2">
    <location>
        <begin position="1919"/>
        <end position="2132"/>
    </location>
</feature>
<dbReference type="InterPro" id="IPR002048">
    <property type="entry name" value="EF_hand_dom"/>
</dbReference>
<feature type="domain" description="Cyclic nucleotide-binding" evidence="3">
    <location>
        <begin position="1308"/>
        <end position="1396"/>
    </location>
</feature>
<proteinExistence type="predicted"/>
<feature type="compositionally biased region" description="Low complexity" evidence="2">
    <location>
        <begin position="2058"/>
        <end position="2079"/>
    </location>
</feature>
<feature type="coiled-coil region" evidence="1">
    <location>
        <begin position="284"/>
        <end position="339"/>
    </location>
</feature>
<feature type="compositionally biased region" description="Basic and acidic residues" evidence="2">
    <location>
        <begin position="1549"/>
        <end position="1566"/>
    </location>
</feature>